<dbReference type="InterPro" id="IPR013974">
    <property type="entry name" value="SAF"/>
</dbReference>
<evidence type="ECO:0000313" key="4">
    <source>
        <dbReference type="Proteomes" id="UP000824091"/>
    </source>
</evidence>
<sequence length="199" mass="22021">MNRKRIGIVIIVGTLICIAAWEFWGREAISLDKVLVLKKDTPENTVVHRDDMTVAKIENADSDALRPDDIDSIIGMRTSQYVAGGTELRKEYFAQSLFYLGEDTDKAVMALPADWLLSYPQTIRRGDRISLYSGHVRLIEAVVIHAKDSGGQEVLSPDSDRLSSSETVHTIEIIADMAGLTDLAVLAGEGEKFTLLCQR</sequence>
<reference evidence="3" key="1">
    <citation type="submission" date="2020-10" db="EMBL/GenBank/DDBJ databases">
        <authorList>
            <person name="Gilroy R."/>
        </authorList>
    </citation>
    <scope>NUCLEOTIDE SEQUENCE</scope>
    <source>
        <strain evidence="3">11300</strain>
    </source>
</reference>
<keyword evidence="1" id="KW-1133">Transmembrane helix</keyword>
<dbReference type="Pfam" id="PF08666">
    <property type="entry name" value="SAF"/>
    <property type="match status" value="1"/>
</dbReference>
<gene>
    <name evidence="3" type="ORF">IAD16_09280</name>
</gene>
<comment type="caution">
    <text evidence="3">The sequence shown here is derived from an EMBL/GenBank/DDBJ whole genome shotgun (WGS) entry which is preliminary data.</text>
</comment>
<proteinExistence type="predicted"/>
<evidence type="ECO:0000256" key="1">
    <source>
        <dbReference type="SAM" id="Phobius"/>
    </source>
</evidence>
<dbReference type="EMBL" id="DVMO01000145">
    <property type="protein sequence ID" value="HIU28549.1"/>
    <property type="molecule type" value="Genomic_DNA"/>
</dbReference>
<organism evidence="3 4">
    <name type="scientific">Candidatus Fimisoma avicola</name>
    <dbReference type="NCBI Taxonomy" id="2840826"/>
    <lineage>
        <taxon>Bacteria</taxon>
        <taxon>Bacillati</taxon>
        <taxon>Bacillota</taxon>
        <taxon>Clostridia</taxon>
        <taxon>Eubacteriales</taxon>
        <taxon>Candidatus Fimisoma</taxon>
    </lineage>
</organism>
<accession>A0A9D1I5I4</accession>
<reference evidence="3" key="2">
    <citation type="journal article" date="2021" name="PeerJ">
        <title>Extensive microbial diversity within the chicken gut microbiome revealed by metagenomics and culture.</title>
        <authorList>
            <person name="Gilroy R."/>
            <person name="Ravi A."/>
            <person name="Getino M."/>
            <person name="Pursley I."/>
            <person name="Horton D.L."/>
            <person name="Alikhan N.F."/>
            <person name="Baker D."/>
            <person name="Gharbi K."/>
            <person name="Hall N."/>
            <person name="Watson M."/>
            <person name="Adriaenssens E.M."/>
            <person name="Foster-Nyarko E."/>
            <person name="Jarju S."/>
            <person name="Secka A."/>
            <person name="Antonio M."/>
            <person name="Oren A."/>
            <person name="Chaudhuri R.R."/>
            <person name="La Ragione R."/>
            <person name="Hildebrand F."/>
            <person name="Pallen M.J."/>
        </authorList>
    </citation>
    <scope>NUCLEOTIDE SEQUENCE</scope>
    <source>
        <strain evidence="3">11300</strain>
    </source>
</reference>
<evidence type="ECO:0000259" key="2">
    <source>
        <dbReference type="Pfam" id="PF08666"/>
    </source>
</evidence>
<evidence type="ECO:0000313" key="3">
    <source>
        <dbReference type="EMBL" id="HIU28549.1"/>
    </source>
</evidence>
<feature type="domain" description="SAF" evidence="2">
    <location>
        <begin position="32"/>
        <end position="86"/>
    </location>
</feature>
<keyword evidence="1" id="KW-0812">Transmembrane</keyword>
<keyword evidence="1" id="KW-0472">Membrane</keyword>
<protein>
    <recommendedName>
        <fullName evidence="2">SAF domain-containing protein</fullName>
    </recommendedName>
</protein>
<dbReference type="AlphaFoldDB" id="A0A9D1I5I4"/>
<dbReference type="Proteomes" id="UP000824091">
    <property type="component" value="Unassembled WGS sequence"/>
</dbReference>
<dbReference type="Gene3D" id="3.90.1210.10">
    <property type="entry name" value="Antifreeze-like/N-acetylneuraminic acid synthase C-terminal domain"/>
    <property type="match status" value="1"/>
</dbReference>
<feature type="transmembrane region" description="Helical" evidence="1">
    <location>
        <begin position="6"/>
        <end position="24"/>
    </location>
</feature>
<name>A0A9D1I5I4_9FIRM</name>